<dbReference type="InterPro" id="IPR036689">
    <property type="entry name" value="ESAT-6-like_sf"/>
</dbReference>
<feature type="region of interest" description="Disordered" evidence="1">
    <location>
        <begin position="82"/>
        <end position="103"/>
    </location>
</feature>
<feature type="compositionally biased region" description="Polar residues" evidence="1">
    <location>
        <begin position="93"/>
        <end position="103"/>
    </location>
</feature>
<organism evidence="2 3">
    <name type="scientific">Catenulispora yoronensis</name>
    <dbReference type="NCBI Taxonomy" id="450799"/>
    <lineage>
        <taxon>Bacteria</taxon>
        <taxon>Bacillati</taxon>
        <taxon>Actinomycetota</taxon>
        <taxon>Actinomycetes</taxon>
        <taxon>Catenulisporales</taxon>
        <taxon>Catenulisporaceae</taxon>
        <taxon>Catenulispora</taxon>
    </lineage>
</organism>
<dbReference type="RefSeq" id="WP_344665080.1">
    <property type="nucleotide sequence ID" value="NZ_BAAAQN010000007.1"/>
</dbReference>
<dbReference type="Proteomes" id="UP001500751">
    <property type="component" value="Unassembled WGS sequence"/>
</dbReference>
<reference evidence="3" key="1">
    <citation type="journal article" date="2019" name="Int. J. Syst. Evol. Microbiol.">
        <title>The Global Catalogue of Microorganisms (GCM) 10K type strain sequencing project: providing services to taxonomists for standard genome sequencing and annotation.</title>
        <authorList>
            <consortium name="The Broad Institute Genomics Platform"/>
            <consortium name="The Broad Institute Genome Sequencing Center for Infectious Disease"/>
            <person name="Wu L."/>
            <person name="Ma J."/>
        </authorList>
    </citation>
    <scope>NUCLEOTIDE SEQUENCE [LARGE SCALE GENOMIC DNA]</scope>
    <source>
        <strain evidence="3">JCM 16014</strain>
    </source>
</reference>
<dbReference type="SUPFAM" id="SSF140453">
    <property type="entry name" value="EsxAB dimer-like"/>
    <property type="match status" value="1"/>
</dbReference>
<sequence length="103" mass="11570">MADRLSVDLDALDAFGSRLDTIKQELDSSHHTIDSYDGDYGSDKVRDAMHHFESHWRDGRKHVENTAEALANMAHEAVKTIRKSDQDMADQLTKGTTTEGPQQ</sequence>
<accession>A0ABP5F9N1</accession>
<keyword evidence="3" id="KW-1185">Reference proteome</keyword>
<evidence type="ECO:0000313" key="2">
    <source>
        <dbReference type="EMBL" id="GAA2021611.1"/>
    </source>
</evidence>
<evidence type="ECO:0000313" key="3">
    <source>
        <dbReference type="Proteomes" id="UP001500751"/>
    </source>
</evidence>
<comment type="caution">
    <text evidence="2">The sequence shown here is derived from an EMBL/GenBank/DDBJ whole genome shotgun (WGS) entry which is preliminary data.</text>
</comment>
<protein>
    <recommendedName>
        <fullName evidence="4">WXG100 family type VII secretion target</fullName>
    </recommendedName>
</protein>
<evidence type="ECO:0000256" key="1">
    <source>
        <dbReference type="SAM" id="MobiDB-lite"/>
    </source>
</evidence>
<evidence type="ECO:0008006" key="4">
    <source>
        <dbReference type="Google" id="ProtNLM"/>
    </source>
</evidence>
<proteinExistence type="predicted"/>
<gene>
    <name evidence="2" type="ORF">GCM10009839_18410</name>
</gene>
<name>A0ABP5F9N1_9ACTN</name>
<dbReference type="EMBL" id="BAAAQN010000007">
    <property type="protein sequence ID" value="GAA2021611.1"/>
    <property type="molecule type" value="Genomic_DNA"/>
</dbReference>